<reference evidence="3 4" key="1">
    <citation type="submission" date="2023-08" db="EMBL/GenBank/DDBJ databases">
        <authorList>
            <person name="Folkvardsen B D."/>
            <person name="Norman A."/>
        </authorList>
    </citation>
    <scope>NUCLEOTIDE SEQUENCE [LARGE SCALE GENOMIC DNA]</scope>
    <source>
        <strain evidence="3 4">Mu0083</strain>
    </source>
</reference>
<evidence type="ECO:0000313" key="3">
    <source>
        <dbReference type="EMBL" id="CAJ1502511.1"/>
    </source>
</evidence>
<dbReference type="EMBL" id="OY726394">
    <property type="protein sequence ID" value="CAJ1502511.1"/>
    <property type="molecule type" value="Genomic_DNA"/>
</dbReference>
<sequence length="238" mass="25473">MGKRTWNRTGTVFAMLAVMLAAALALSGCSETPRTRTITLTLVRHAESQSNAAGILDTSVPGPDLSDKGRTQAQEIAKLLSHNHYDGVYASSMARSQQTAAPLARELGRQVQVLPGLREIGAGWFAGKPGSIADSAYLLAPLAWIHGDRTAAIPGSIDGNRFNDEFGAAVQHIYDTGDANPVAFAHGASIMTWTLMNVKNPRDELLFDHPLPNIGKVVITGSPTTGWKLVDWDGIRAF</sequence>
<dbReference type="Proteomes" id="UP001190336">
    <property type="component" value="Chromosome"/>
</dbReference>
<name>A0ABN9NC28_9MYCO</name>
<evidence type="ECO:0000313" key="4">
    <source>
        <dbReference type="Proteomes" id="UP001190336"/>
    </source>
</evidence>
<evidence type="ECO:0000256" key="1">
    <source>
        <dbReference type="ARBA" id="ARBA00022801"/>
    </source>
</evidence>
<dbReference type="SMART" id="SM00855">
    <property type="entry name" value="PGAM"/>
    <property type="match status" value="1"/>
</dbReference>
<dbReference type="Gene3D" id="3.40.50.1240">
    <property type="entry name" value="Phosphoglycerate mutase-like"/>
    <property type="match status" value="1"/>
</dbReference>
<gene>
    <name evidence="3" type="ORF">MU0083_002951</name>
</gene>
<dbReference type="InterPro" id="IPR051695">
    <property type="entry name" value="Phosphoglycerate_Mutase"/>
</dbReference>
<proteinExistence type="predicted"/>
<dbReference type="RefSeq" id="WP_308473680.1">
    <property type="nucleotide sequence ID" value="NZ_OY726394.1"/>
</dbReference>
<accession>A0ABN9NC28</accession>
<evidence type="ECO:0000256" key="2">
    <source>
        <dbReference type="SAM" id="SignalP"/>
    </source>
</evidence>
<keyword evidence="4" id="KW-1185">Reference proteome</keyword>
<feature type="signal peptide" evidence="2">
    <location>
        <begin position="1"/>
        <end position="25"/>
    </location>
</feature>
<dbReference type="InterPro" id="IPR013078">
    <property type="entry name" value="His_Pase_superF_clade-1"/>
</dbReference>
<feature type="chain" id="PRO_5047476099" evidence="2">
    <location>
        <begin position="26"/>
        <end position="238"/>
    </location>
</feature>
<dbReference type="SUPFAM" id="SSF53254">
    <property type="entry name" value="Phosphoglycerate mutase-like"/>
    <property type="match status" value="1"/>
</dbReference>
<keyword evidence="1" id="KW-0378">Hydrolase</keyword>
<dbReference type="PANTHER" id="PTHR46517">
    <property type="entry name" value="FRUCTOSE-2,6-BISPHOSPHATASE TIGAR"/>
    <property type="match status" value="1"/>
</dbReference>
<dbReference type="PANTHER" id="PTHR46517:SF1">
    <property type="entry name" value="FRUCTOSE-2,6-BISPHOSPHATASE TIGAR"/>
    <property type="match status" value="1"/>
</dbReference>
<keyword evidence="2" id="KW-0732">Signal</keyword>
<dbReference type="CDD" id="cd07067">
    <property type="entry name" value="HP_PGM_like"/>
    <property type="match status" value="1"/>
</dbReference>
<dbReference type="Pfam" id="PF00300">
    <property type="entry name" value="His_Phos_1"/>
    <property type="match status" value="1"/>
</dbReference>
<organism evidence="3 4">
    <name type="scientific">[Mycobacterium] kokjensenii</name>
    <dbReference type="NCBI Taxonomy" id="3064287"/>
    <lineage>
        <taxon>Bacteria</taxon>
        <taxon>Bacillati</taxon>
        <taxon>Actinomycetota</taxon>
        <taxon>Actinomycetes</taxon>
        <taxon>Mycobacteriales</taxon>
        <taxon>Mycobacteriaceae</taxon>
        <taxon>Mycolicibacter</taxon>
    </lineage>
</organism>
<dbReference type="InterPro" id="IPR029033">
    <property type="entry name" value="His_PPase_superfam"/>
</dbReference>
<dbReference type="PROSITE" id="PS51257">
    <property type="entry name" value="PROKAR_LIPOPROTEIN"/>
    <property type="match status" value="1"/>
</dbReference>
<protein>
    <submittedName>
        <fullName evidence="3">Histidine phosphatase family protein</fullName>
    </submittedName>
</protein>